<dbReference type="GO" id="GO:0003723">
    <property type="term" value="F:RNA binding"/>
    <property type="evidence" value="ECO:0007669"/>
    <property type="project" value="UniProtKB-UniRule"/>
</dbReference>
<accession>A0A5B8VKU1</accession>
<dbReference type="PROSITE" id="PS51686">
    <property type="entry name" value="SAM_MT_RSMB_NOP"/>
    <property type="match status" value="1"/>
</dbReference>
<evidence type="ECO:0000256" key="1">
    <source>
        <dbReference type="ARBA" id="ARBA00022603"/>
    </source>
</evidence>
<dbReference type="Pfam" id="PF01189">
    <property type="entry name" value="Methyltr_RsmB-F"/>
    <property type="match status" value="1"/>
</dbReference>
<feature type="active site" description="Nucleophile" evidence="5">
    <location>
        <position position="407"/>
    </location>
</feature>
<dbReference type="Proteomes" id="UP000321291">
    <property type="component" value="Chromosome"/>
</dbReference>
<dbReference type="InterPro" id="IPR001678">
    <property type="entry name" value="MeTrfase_RsmB-F_NOP2_dom"/>
</dbReference>
<dbReference type="SUPFAM" id="SSF53335">
    <property type="entry name" value="S-adenosyl-L-methionine-dependent methyltransferases"/>
    <property type="match status" value="1"/>
</dbReference>
<name>A0A5B8VKU1_9BACT</name>
<dbReference type="InterPro" id="IPR023267">
    <property type="entry name" value="RCMT"/>
</dbReference>
<dbReference type="GO" id="GO:0008173">
    <property type="term" value="F:RNA methyltransferase activity"/>
    <property type="evidence" value="ECO:0007669"/>
    <property type="project" value="InterPro"/>
</dbReference>
<keyword evidence="9" id="KW-1185">Reference proteome</keyword>
<dbReference type="PRINTS" id="PR02008">
    <property type="entry name" value="RCMTFAMILY"/>
</dbReference>
<evidence type="ECO:0000256" key="4">
    <source>
        <dbReference type="ARBA" id="ARBA00022884"/>
    </source>
</evidence>
<feature type="binding site" evidence="5">
    <location>
        <position position="335"/>
    </location>
    <ligand>
        <name>S-adenosyl-L-methionine</name>
        <dbReference type="ChEBI" id="CHEBI:59789"/>
    </ligand>
</feature>
<dbReference type="KEGG" id="agi:FSB73_11165"/>
<keyword evidence="4 5" id="KW-0694">RNA-binding</keyword>
<feature type="compositionally biased region" description="Basic and acidic residues" evidence="6">
    <location>
        <begin position="110"/>
        <end position="124"/>
    </location>
</feature>
<dbReference type="RefSeq" id="WP_146781938.1">
    <property type="nucleotide sequence ID" value="NZ_CP042434.1"/>
</dbReference>
<organism evidence="8 9">
    <name type="scientific">Arachidicoccus ginsenosidivorans</name>
    <dbReference type="NCBI Taxonomy" id="496057"/>
    <lineage>
        <taxon>Bacteria</taxon>
        <taxon>Pseudomonadati</taxon>
        <taxon>Bacteroidota</taxon>
        <taxon>Chitinophagia</taxon>
        <taxon>Chitinophagales</taxon>
        <taxon>Chitinophagaceae</taxon>
        <taxon>Arachidicoccus</taxon>
    </lineage>
</organism>
<dbReference type="InterPro" id="IPR049560">
    <property type="entry name" value="MeTrfase_RsmB-F_NOP2_cat"/>
</dbReference>
<protein>
    <recommendedName>
        <fullName evidence="7">SAM-dependent MTase RsmB/NOP-type domain-containing protein</fullName>
    </recommendedName>
</protein>
<comment type="caution">
    <text evidence="5">Lacks conserved residue(s) required for the propagation of feature annotation.</text>
</comment>
<gene>
    <name evidence="8" type="ORF">FSB73_11165</name>
</gene>
<feature type="region of interest" description="Disordered" evidence="6">
    <location>
        <begin position="110"/>
        <end position="132"/>
    </location>
</feature>
<reference evidence="8 9" key="1">
    <citation type="journal article" date="2017" name="Int. J. Syst. Evol. Microbiol.">
        <title>Arachidicoccus ginsenosidivorans sp. nov., with ginsenoside-converting activity isolated from ginseng cultivating soil.</title>
        <authorList>
            <person name="Siddiqi M.Z."/>
            <person name="Aslam Z."/>
            <person name="Im W.T."/>
        </authorList>
    </citation>
    <scope>NUCLEOTIDE SEQUENCE [LARGE SCALE GENOMIC DNA]</scope>
    <source>
        <strain evidence="8 9">Gsoil 809</strain>
    </source>
</reference>
<dbReference type="Gene3D" id="3.40.50.150">
    <property type="entry name" value="Vaccinia Virus protein VP39"/>
    <property type="match status" value="1"/>
</dbReference>
<dbReference type="AlphaFoldDB" id="A0A5B8VKU1"/>
<dbReference type="OrthoDB" id="9810297at2"/>
<dbReference type="EMBL" id="CP042434">
    <property type="protein sequence ID" value="QEC72147.1"/>
    <property type="molecule type" value="Genomic_DNA"/>
</dbReference>
<proteinExistence type="inferred from homology"/>
<dbReference type="PANTHER" id="PTHR22807:SF53">
    <property type="entry name" value="RIBOSOMAL RNA SMALL SUBUNIT METHYLTRANSFERASE B-RELATED"/>
    <property type="match status" value="1"/>
</dbReference>
<dbReference type="CDD" id="cd02440">
    <property type="entry name" value="AdoMet_MTases"/>
    <property type="match status" value="1"/>
</dbReference>
<evidence type="ECO:0000256" key="3">
    <source>
        <dbReference type="ARBA" id="ARBA00022691"/>
    </source>
</evidence>
<keyword evidence="2 5" id="KW-0808">Transferase</keyword>
<feature type="domain" description="SAM-dependent MTase RsmB/NOP-type" evidence="7">
    <location>
        <begin position="178"/>
        <end position="454"/>
    </location>
</feature>
<comment type="similarity">
    <text evidence="5">Belongs to the class I-like SAM-binding methyltransferase superfamily. RsmB/NOP family.</text>
</comment>
<evidence type="ECO:0000256" key="2">
    <source>
        <dbReference type="ARBA" id="ARBA00022679"/>
    </source>
</evidence>
<sequence>MDINKIIDRHKQTVSNLLLTYDGKEPLHLYLKKYFAAHKKHGSKDRKVISAMIYSYFRLGKNVPALQNLTNQPAVDLSELLDISNYICNNQSLTQPLRSKLLEAIEKKDPQAKDNNHGEGEEAAAHTTAGANADNRLADAKLPIERFKLMQQVYPWLQLPLVFPFTASLSEGLNRLELAGRMLSQPPVFLRIRPMKGNAEQVIKKLVDKQLTYTLYEQYTLSLPASTPVQQYLAINKEVVIQDSSSQSMDQFMRLALAGLKNNNTSTVKSSADVIRVWDTCAASGGKSILLHDLCYESGQKLTLTLTDIRPSILKNLEIRLKEAGIAGYKKEVLDLLRPAPLPFKTDFDLVICDVPCSGSGTWARNPENIRYFAKDSIQDYYKRQIGIVSKAWEAVRPGGYFLYMTCSVFQQENEAVSHFIATNSGMELICQKVVLGQVENNVSMFGALYTRKK</sequence>
<feature type="binding site" evidence="5">
    <location>
        <position position="354"/>
    </location>
    <ligand>
        <name>S-adenosyl-L-methionine</name>
        <dbReference type="ChEBI" id="CHEBI:59789"/>
    </ligand>
</feature>
<evidence type="ECO:0000256" key="6">
    <source>
        <dbReference type="SAM" id="MobiDB-lite"/>
    </source>
</evidence>
<feature type="binding site" evidence="5">
    <location>
        <position position="308"/>
    </location>
    <ligand>
        <name>S-adenosyl-L-methionine</name>
        <dbReference type="ChEBI" id="CHEBI:59789"/>
    </ligand>
</feature>
<evidence type="ECO:0000313" key="9">
    <source>
        <dbReference type="Proteomes" id="UP000321291"/>
    </source>
</evidence>
<keyword evidence="1 5" id="KW-0489">Methyltransferase</keyword>
<dbReference type="PANTHER" id="PTHR22807">
    <property type="entry name" value="NOP2 YEAST -RELATED NOL1/NOP2/FMU SUN DOMAIN-CONTAINING"/>
    <property type="match status" value="1"/>
</dbReference>
<evidence type="ECO:0000259" key="7">
    <source>
        <dbReference type="PROSITE" id="PS51686"/>
    </source>
</evidence>
<evidence type="ECO:0000313" key="8">
    <source>
        <dbReference type="EMBL" id="QEC72147.1"/>
    </source>
</evidence>
<dbReference type="InterPro" id="IPR029063">
    <property type="entry name" value="SAM-dependent_MTases_sf"/>
</dbReference>
<keyword evidence="3 5" id="KW-0949">S-adenosyl-L-methionine</keyword>
<dbReference type="GO" id="GO:0001510">
    <property type="term" value="P:RNA methylation"/>
    <property type="evidence" value="ECO:0007669"/>
    <property type="project" value="InterPro"/>
</dbReference>
<evidence type="ECO:0000256" key="5">
    <source>
        <dbReference type="PROSITE-ProRule" id="PRU01023"/>
    </source>
</evidence>